<organism evidence="1 2">
    <name type="scientific">Mycobacterium heckeshornense</name>
    <dbReference type="NCBI Taxonomy" id="110505"/>
    <lineage>
        <taxon>Bacteria</taxon>
        <taxon>Bacillati</taxon>
        <taxon>Actinomycetota</taxon>
        <taxon>Actinomycetes</taxon>
        <taxon>Mycobacteriales</taxon>
        <taxon>Mycobacteriaceae</taxon>
        <taxon>Mycobacterium</taxon>
    </lineage>
</organism>
<protein>
    <submittedName>
        <fullName evidence="1">Uncharacterized protein</fullName>
    </submittedName>
</protein>
<dbReference type="EMBL" id="AP024237">
    <property type="protein sequence ID" value="BCO37170.1"/>
    <property type="molecule type" value="Genomic_DNA"/>
</dbReference>
<keyword evidence="2" id="KW-1185">Reference proteome</keyword>
<evidence type="ECO:0000313" key="1">
    <source>
        <dbReference type="EMBL" id="BCO37170.1"/>
    </source>
</evidence>
<sequence length="76" mass="7674">MARGYVAAMVGFDLGTAKLVEQTRRPGCPAPAAPPLGVSGVAGPARIVCGVTRYRLAGPDEVAAAVDAVNGSPRLR</sequence>
<dbReference type="Proteomes" id="UP000595446">
    <property type="component" value="Chromosome"/>
</dbReference>
<dbReference type="AlphaFoldDB" id="A0A2G8B5T0"/>
<reference evidence="1 2" key="1">
    <citation type="submission" date="2020-12" db="EMBL/GenBank/DDBJ databases">
        <title>Complete genome sequence of Mycobacterium heckeshornense JCM 15655T, closely related to a pathogenic non-tuberculous mycobacterial species Mycobacterium xenopi.</title>
        <authorList>
            <person name="Yoshida M."/>
            <person name="Fukano H."/>
            <person name="Asakura T."/>
            <person name="Suzuki M."/>
            <person name="Hoshino Y."/>
        </authorList>
    </citation>
    <scope>NUCLEOTIDE SEQUENCE [LARGE SCALE GENOMIC DNA]</scope>
    <source>
        <strain evidence="1 2">JCM 15655</strain>
    </source>
</reference>
<dbReference type="RefSeq" id="WP_099869270.1">
    <property type="nucleotide sequence ID" value="NZ_AP024237.1"/>
</dbReference>
<evidence type="ECO:0000313" key="2">
    <source>
        <dbReference type="Proteomes" id="UP000595446"/>
    </source>
</evidence>
<proteinExistence type="predicted"/>
<accession>A0A2G8B5T0</accession>
<name>A0A2G8B5T0_9MYCO</name>
<gene>
    <name evidence="1" type="ORF">MHEC_36030</name>
</gene>